<accession>A0A2N5M430</accession>
<sequence length="417" mass="48388">MAKNADWQELFQGLYGDLEDFADRVSTYLGCPITIEDANHRLIAYSMHDDRTDKARISTIIGRRVPEKVINSLWKEGIIPTLLKGRAPVKVPSIDDVGLGNRAAVSIWKNNDVIGFIWALEVDKPFTEDDLEFLQFAAKEAKNQILQLQTRKHRRLESAQEFLWQLLTGHFKEEQEIREKFIKHSPRVPSLFSILVFHFPEDISSERERQISYMLTTTQKIKADIFTTDQDKLIILAGFQEEQNIMDSLSSFIENFILQMKARFHVHPISGASGMTYSNFTDAMQSYREALEVLSLKKVFPDETNKVYLYSQLGAYKYLNTLHKHRNKGIQNIHLDRLQSYDIKHQTDLYETLKVYLEKDSNPNEAAKALHIHVNTMTYRLKRIADVGVINLKDPLQKIGLFLDIKLTAYEKYYKNP</sequence>
<dbReference type="Pfam" id="PF17853">
    <property type="entry name" value="GGDEF_2"/>
    <property type="match status" value="1"/>
</dbReference>
<dbReference type="Pfam" id="PF13556">
    <property type="entry name" value="HTH_30"/>
    <property type="match status" value="1"/>
</dbReference>
<dbReference type="InterPro" id="IPR025736">
    <property type="entry name" value="PucR_C-HTH_dom"/>
</dbReference>
<evidence type="ECO:0000259" key="2">
    <source>
        <dbReference type="Pfam" id="PF13556"/>
    </source>
</evidence>
<dbReference type="InterPro" id="IPR042070">
    <property type="entry name" value="PucR_C-HTH_sf"/>
</dbReference>
<feature type="domain" description="PucR C-terminal helix-turn-helix" evidence="2">
    <location>
        <begin position="349"/>
        <end position="406"/>
    </location>
</feature>
<dbReference type="Gene3D" id="1.10.10.2840">
    <property type="entry name" value="PucR C-terminal helix-turn-helix domain"/>
    <property type="match status" value="1"/>
</dbReference>
<dbReference type="InterPro" id="IPR051448">
    <property type="entry name" value="CdaR-like_regulators"/>
</dbReference>
<dbReference type="PANTHER" id="PTHR33744:SF1">
    <property type="entry name" value="DNA-BINDING TRANSCRIPTIONAL ACTIVATOR ADER"/>
    <property type="match status" value="1"/>
</dbReference>
<dbReference type="OrthoDB" id="9792148at2"/>
<protein>
    <submittedName>
        <fullName evidence="4">PucR family transcriptional regulator</fullName>
    </submittedName>
</protein>
<dbReference type="InterPro" id="IPR041522">
    <property type="entry name" value="CdaR_GGDEF"/>
</dbReference>
<evidence type="ECO:0000259" key="3">
    <source>
        <dbReference type="Pfam" id="PF17853"/>
    </source>
</evidence>
<dbReference type="EMBL" id="PGUY01000046">
    <property type="protein sequence ID" value="PLT29120.1"/>
    <property type="molecule type" value="Genomic_DNA"/>
</dbReference>
<feature type="domain" description="CdaR GGDEF-like" evidence="3">
    <location>
        <begin position="188"/>
        <end position="295"/>
    </location>
</feature>
<evidence type="ECO:0000313" key="5">
    <source>
        <dbReference type="Proteomes" id="UP000234748"/>
    </source>
</evidence>
<evidence type="ECO:0000313" key="4">
    <source>
        <dbReference type="EMBL" id="PLT29120.1"/>
    </source>
</evidence>
<name>A0A2N5M430_9BACI</name>
<dbReference type="PANTHER" id="PTHR33744">
    <property type="entry name" value="CARBOHYDRATE DIACID REGULATOR"/>
    <property type="match status" value="1"/>
</dbReference>
<organism evidence="4 5">
    <name type="scientific">Peribacillus deserti</name>
    <dbReference type="NCBI Taxonomy" id="673318"/>
    <lineage>
        <taxon>Bacteria</taxon>
        <taxon>Bacillati</taxon>
        <taxon>Bacillota</taxon>
        <taxon>Bacilli</taxon>
        <taxon>Bacillales</taxon>
        <taxon>Bacillaceae</taxon>
        <taxon>Peribacillus</taxon>
    </lineage>
</organism>
<proteinExistence type="inferred from homology"/>
<dbReference type="Proteomes" id="UP000234748">
    <property type="component" value="Unassembled WGS sequence"/>
</dbReference>
<evidence type="ECO:0000256" key="1">
    <source>
        <dbReference type="ARBA" id="ARBA00006754"/>
    </source>
</evidence>
<gene>
    <name evidence="4" type="ORF">CUU66_14995</name>
</gene>
<comment type="caution">
    <text evidence="4">The sequence shown here is derived from an EMBL/GenBank/DDBJ whole genome shotgun (WGS) entry which is preliminary data.</text>
</comment>
<reference evidence="4 5" key="1">
    <citation type="submission" date="2017-11" db="EMBL/GenBank/DDBJ databases">
        <title>Comparitive Functional Genomics of Dry Heat Resistant strains isolated from the Viking Spacecraft.</title>
        <authorList>
            <person name="Seuylemezian A."/>
            <person name="Cooper K."/>
            <person name="Vaishampayan P."/>
        </authorList>
    </citation>
    <scope>NUCLEOTIDE SEQUENCE [LARGE SCALE GENOMIC DNA]</scope>
    <source>
        <strain evidence="4 5">V1-29</strain>
    </source>
</reference>
<keyword evidence="5" id="KW-1185">Reference proteome</keyword>
<comment type="similarity">
    <text evidence="1">Belongs to the CdaR family.</text>
</comment>
<dbReference type="RefSeq" id="WP_101643569.1">
    <property type="nucleotide sequence ID" value="NZ_PGUY01000046.1"/>
</dbReference>
<dbReference type="AlphaFoldDB" id="A0A2N5M430"/>